<evidence type="ECO:0000313" key="2">
    <source>
        <dbReference type="EMBL" id="TDQ01379.1"/>
    </source>
</evidence>
<dbReference type="OrthoDB" id="3533156at2"/>
<dbReference type="RefSeq" id="WP_133849969.1">
    <property type="nucleotide sequence ID" value="NZ_SNXZ01000002.1"/>
</dbReference>
<reference evidence="2 3" key="1">
    <citation type="submission" date="2019-03" db="EMBL/GenBank/DDBJ databases">
        <title>Genomic Encyclopedia of Type Strains, Phase IV (KMG-IV): sequencing the most valuable type-strain genomes for metagenomic binning, comparative biology and taxonomic classification.</title>
        <authorList>
            <person name="Goeker M."/>
        </authorList>
    </citation>
    <scope>NUCLEOTIDE SEQUENCE [LARGE SCALE GENOMIC DNA]</scope>
    <source>
        <strain evidence="2 3">DSM 45361</strain>
    </source>
</reference>
<gene>
    <name evidence="2" type="ORF">EV186_1021247</name>
</gene>
<organism evidence="2 3">
    <name type="scientific">Labedaea rhizosphaerae</name>
    <dbReference type="NCBI Taxonomy" id="598644"/>
    <lineage>
        <taxon>Bacteria</taxon>
        <taxon>Bacillati</taxon>
        <taxon>Actinomycetota</taxon>
        <taxon>Actinomycetes</taxon>
        <taxon>Pseudonocardiales</taxon>
        <taxon>Pseudonocardiaceae</taxon>
        <taxon>Labedaea</taxon>
    </lineage>
</organism>
<dbReference type="InterPro" id="IPR016181">
    <property type="entry name" value="Acyl_CoA_acyltransferase"/>
</dbReference>
<feature type="domain" description="N-acetyltransferase" evidence="1">
    <location>
        <begin position="9"/>
        <end position="173"/>
    </location>
</feature>
<name>A0A4R6SK96_LABRH</name>
<comment type="caution">
    <text evidence="2">The sequence shown here is derived from an EMBL/GenBank/DDBJ whole genome shotgun (WGS) entry which is preliminary data.</text>
</comment>
<keyword evidence="3" id="KW-1185">Reference proteome</keyword>
<dbReference type="InterPro" id="IPR000182">
    <property type="entry name" value="GNAT_dom"/>
</dbReference>
<dbReference type="InterPro" id="IPR051531">
    <property type="entry name" value="N-acetyltransferase"/>
</dbReference>
<sequence length="186" mass="20984">MTVPDTARVRFRRFTESDVDKLVALDGDPEVMRYLDTGKPRTREDVEQKTLPSILGSYVDGGGYWAAIERATGAFLGWGELTFQGFSTYELGYRLVRAAWGRGYGTEIAKALLRKAFDDGAERVIAQTMAVNARSRRVMEKAGLEYVRTFVVDWPDPIPGTEHGEVEYYIDIERWRQRCAVADGSS</sequence>
<dbReference type="Proteomes" id="UP000295444">
    <property type="component" value="Unassembled WGS sequence"/>
</dbReference>
<dbReference type="Pfam" id="PF13302">
    <property type="entry name" value="Acetyltransf_3"/>
    <property type="match status" value="1"/>
</dbReference>
<dbReference type="Gene3D" id="3.40.630.30">
    <property type="match status" value="1"/>
</dbReference>
<dbReference type="AlphaFoldDB" id="A0A4R6SK96"/>
<dbReference type="PROSITE" id="PS51186">
    <property type="entry name" value="GNAT"/>
    <property type="match status" value="1"/>
</dbReference>
<dbReference type="PANTHER" id="PTHR43792">
    <property type="entry name" value="GNAT FAMILY, PUTATIVE (AFU_ORTHOLOGUE AFUA_3G00765)-RELATED-RELATED"/>
    <property type="match status" value="1"/>
</dbReference>
<protein>
    <submittedName>
        <fullName evidence="2">RimJ/RimL family protein N-acetyltransferase</fullName>
    </submittedName>
</protein>
<dbReference type="GO" id="GO:0016747">
    <property type="term" value="F:acyltransferase activity, transferring groups other than amino-acyl groups"/>
    <property type="evidence" value="ECO:0007669"/>
    <property type="project" value="InterPro"/>
</dbReference>
<keyword evidence="2" id="KW-0808">Transferase</keyword>
<accession>A0A4R6SK96</accession>
<dbReference type="SUPFAM" id="SSF55729">
    <property type="entry name" value="Acyl-CoA N-acyltransferases (Nat)"/>
    <property type="match status" value="1"/>
</dbReference>
<dbReference type="EMBL" id="SNXZ01000002">
    <property type="protein sequence ID" value="TDQ01379.1"/>
    <property type="molecule type" value="Genomic_DNA"/>
</dbReference>
<evidence type="ECO:0000313" key="3">
    <source>
        <dbReference type="Proteomes" id="UP000295444"/>
    </source>
</evidence>
<dbReference type="PANTHER" id="PTHR43792:SF16">
    <property type="entry name" value="N-ACETYLTRANSFERASE DOMAIN-CONTAINING PROTEIN"/>
    <property type="match status" value="1"/>
</dbReference>
<proteinExistence type="predicted"/>
<evidence type="ECO:0000259" key="1">
    <source>
        <dbReference type="PROSITE" id="PS51186"/>
    </source>
</evidence>